<evidence type="ECO:0000313" key="7">
    <source>
        <dbReference type="Proteomes" id="UP000449710"/>
    </source>
</evidence>
<dbReference type="Pfam" id="PF17863">
    <property type="entry name" value="AAA_lid_2"/>
    <property type="match status" value="1"/>
</dbReference>
<sequence>MSVEIIKEFREKMVENVSKVIIGKEEVIELLTVAFICDGHVLLEDAPGLGKTKLVRSFAKTIGSKFKRIQFTPDLLPSDLTGIHFYNQKTMEFEFRPGPMFANVILADEINRATPRTQSSLLEAMEEHQITVDGATRQLENPYMVLATQNPIETHGTFPLPEAQLDRFFMRISMGYPSREDELAIVDKNLEADPLKVLEEKVVSGEIEALREAYKEVSVSQDVRSYLMDIIEKTREDQRLLYGVSPRGTIALYKGAQAYAAIQGRDFMIPEDVKTMAKYILNHRIGYKGSFKNRHLYDGIEKILMDIDTPTESKVG</sequence>
<dbReference type="InterPro" id="IPR027417">
    <property type="entry name" value="P-loop_NTPase"/>
</dbReference>
<evidence type="ECO:0000256" key="1">
    <source>
        <dbReference type="ARBA" id="ARBA00022741"/>
    </source>
</evidence>
<evidence type="ECO:0000259" key="4">
    <source>
        <dbReference type="Pfam" id="PF07726"/>
    </source>
</evidence>
<dbReference type="PANTHER" id="PTHR42759:SF5">
    <property type="entry name" value="METHANOL DEHYDROGENASE REGULATOR"/>
    <property type="match status" value="1"/>
</dbReference>
<name>A0AA44BD73_9CLOT</name>
<feature type="domain" description="ChlI/MoxR AAA lid" evidence="5">
    <location>
        <begin position="233"/>
        <end position="289"/>
    </location>
</feature>
<dbReference type="FunFam" id="3.40.50.300:FF:000640">
    <property type="entry name" value="MoxR family ATPase"/>
    <property type="match status" value="1"/>
</dbReference>
<gene>
    <name evidence="6" type="ORF">ISALK_05920</name>
</gene>
<dbReference type="GO" id="GO:0016887">
    <property type="term" value="F:ATP hydrolysis activity"/>
    <property type="evidence" value="ECO:0007669"/>
    <property type="project" value="InterPro"/>
</dbReference>
<dbReference type="Proteomes" id="UP000449710">
    <property type="component" value="Unassembled WGS sequence"/>
</dbReference>
<dbReference type="Pfam" id="PF07726">
    <property type="entry name" value="AAA_3"/>
    <property type="match status" value="1"/>
</dbReference>
<dbReference type="EMBL" id="SUMG01000005">
    <property type="protein sequence ID" value="NBG88034.1"/>
    <property type="molecule type" value="Genomic_DNA"/>
</dbReference>
<dbReference type="RefSeq" id="WP_160720127.1">
    <property type="nucleotide sequence ID" value="NZ_SUMG01000005.1"/>
</dbReference>
<dbReference type="InterPro" id="IPR041628">
    <property type="entry name" value="ChlI/MoxR_AAA_lid"/>
</dbReference>
<comment type="caution">
    <text evidence="6">The sequence shown here is derived from an EMBL/GenBank/DDBJ whole genome shotgun (WGS) entry which is preliminary data.</text>
</comment>
<evidence type="ECO:0000313" key="6">
    <source>
        <dbReference type="EMBL" id="NBG88034.1"/>
    </source>
</evidence>
<evidence type="ECO:0000256" key="3">
    <source>
        <dbReference type="ARBA" id="ARBA00061607"/>
    </source>
</evidence>
<dbReference type="PANTHER" id="PTHR42759">
    <property type="entry name" value="MOXR FAMILY PROTEIN"/>
    <property type="match status" value="1"/>
</dbReference>
<dbReference type="InterPro" id="IPR011703">
    <property type="entry name" value="ATPase_AAA-3"/>
</dbReference>
<keyword evidence="2" id="KW-0067">ATP-binding</keyword>
<feature type="domain" description="ATPase AAA-3" evidence="4">
    <location>
        <begin position="40"/>
        <end position="170"/>
    </location>
</feature>
<dbReference type="PIRSF" id="PIRSF002849">
    <property type="entry name" value="AAA_ATPase_chaperone_MoxR_prd"/>
    <property type="match status" value="1"/>
</dbReference>
<protein>
    <submittedName>
        <fullName evidence="6">AAA family ATPase</fullName>
    </submittedName>
</protein>
<dbReference type="InterPro" id="IPR050764">
    <property type="entry name" value="CbbQ/NirQ/NorQ/GpvN"/>
</dbReference>
<dbReference type="SUPFAM" id="SSF52540">
    <property type="entry name" value="P-loop containing nucleoside triphosphate hydrolases"/>
    <property type="match status" value="1"/>
</dbReference>
<keyword evidence="7" id="KW-1185">Reference proteome</keyword>
<proteinExistence type="inferred from homology"/>
<reference evidence="6 7" key="1">
    <citation type="submission" date="2019-04" db="EMBL/GenBank/DDBJ databases">
        <title>Isachenkonia alkalipeptolytica gen. nov. sp. nov. a new anaerobic, alkiliphilic organothrophic bacterium capable to reduce synthesized ferrihydrite isolated from a soda lake.</title>
        <authorList>
            <person name="Toshchakov S.V."/>
            <person name="Zavarzina D.G."/>
            <person name="Zhilina T.N."/>
            <person name="Kostrikina N.A."/>
            <person name="Kublanov I.V."/>
        </authorList>
    </citation>
    <scope>NUCLEOTIDE SEQUENCE [LARGE SCALE GENOMIC DNA]</scope>
    <source>
        <strain evidence="6 7">Z-1701</strain>
    </source>
</reference>
<dbReference type="GO" id="GO:0005524">
    <property type="term" value="F:ATP binding"/>
    <property type="evidence" value="ECO:0007669"/>
    <property type="project" value="UniProtKB-KW"/>
</dbReference>
<evidence type="ECO:0000259" key="5">
    <source>
        <dbReference type="Pfam" id="PF17863"/>
    </source>
</evidence>
<keyword evidence="1" id="KW-0547">Nucleotide-binding</keyword>
<dbReference type="Gene3D" id="3.40.50.300">
    <property type="entry name" value="P-loop containing nucleotide triphosphate hydrolases"/>
    <property type="match status" value="1"/>
</dbReference>
<accession>A0AA44BD73</accession>
<dbReference type="Gene3D" id="1.10.8.80">
    <property type="entry name" value="Magnesium chelatase subunit I, C-Terminal domain"/>
    <property type="match status" value="1"/>
</dbReference>
<evidence type="ECO:0000256" key="2">
    <source>
        <dbReference type="ARBA" id="ARBA00022840"/>
    </source>
</evidence>
<comment type="similarity">
    <text evidence="3">Belongs to the MoxR family.</text>
</comment>
<dbReference type="AlphaFoldDB" id="A0AA44BD73"/>
<organism evidence="6 7">
    <name type="scientific">Isachenkonia alkalipeptolytica</name>
    <dbReference type="NCBI Taxonomy" id="2565777"/>
    <lineage>
        <taxon>Bacteria</taxon>
        <taxon>Bacillati</taxon>
        <taxon>Bacillota</taxon>
        <taxon>Clostridia</taxon>
        <taxon>Eubacteriales</taxon>
        <taxon>Clostridiaceae</taxon>
        <taxon>Isachenkonia</taxon>
    </lineage>
</organism>